<dbReference type="PROSITE" id="PS51459">
    <property type="entry name" value="FIDO"/>
    <property type="match status" value="1"/>
</dbReference>
<dbReference type="Proteomes" id="UP000266745">
    <property type="component" value="Chromosome"/>
</dbReference>
<accession>A0A3G1B347</accession>
<gene>
    <name evidence="2" type="ORF">SU86_000795</name>
</gene>
<dbReference type="AlphaFoldDB" id="A0A3G1B347"/>
<dbReference type="Pfam" id="PF02661">
    <property type="entry name" value="Fic"/>
    <property type="match status" value="1"/>
</dbReference>
<proteinExistence type="predicted"/>
<name>A0A3G1B347_9ARCH</name>
<evidence type="ECO:0000313" key="3">
    <source>
        <dbReference type="Proteomes" id="UP000266745"/>
    </source>
</evidence>
<dbReference type="GeneID" id="24874915"/>
<dbReference type="Gene3D" id="1.10.3290.10">
    <property type="entry name" value="Fido-like domain"/>
    <property type="match status" value="1"/>
</dbReference>
<evidence type="ECO:0000313" key="2">
    <source>
        <dbReference type="EMBL" id="AJZ75165.1"/>
    </source>
</evidence>
<sequence length="319" mass="36210">MTQYAELPSHIQKRITEKKQKLGSKGHLTPRRIKEIDERMRVDFVYNSNKIEGSTLSRGETELILRGITIGKKNIPDALRGKDLGDILVAHNHSSAIDLIKKIAFDRVYKVTESDIKKIHGIIMKGVIASAGQYRNYDISVKGAGFTPPPFYDISKHMRDLLHALNSNPDELRSIELAAQIHYDFAWVHPFEDGNGRMSRLLLNLILVRNGYPFAVIKSVDKPQYLRALREMDISGNFKPFLIYVSRCVEQTLDLYLAPKKPSKKEEFLPLAKLAGGTPYSAEYLSLLARKGRIDAIKEGKTWKSTKKIISTYLKEQGK</sequence>
<dbReference type="PANTHER" id="PTHR13504">
    <property type="entry name" value="FIDO DOMAIN-CONTAINING PROTEIN DDB_G0283145"/>
    <property type="match status" value="1"/>
</dbReference>
<dbReference type="SUPFAM" id="SSF140931">
    <property type="entry name" value="Fic-like"/>
    <property type="match status" value="1"/>
</dbReference>
<dbReference type="InterPro" id="IPR040198">
    <property type="entry name" value="Fido_containing"/>
</dbReference>
<organism evidence="2 3">
    <name type="scientific">Candidatus Nitrosotenuis cloacae</name>
    <dbReference type="NCBI Taxonomy" id="1603555"/>
    <lineage>
        <taxon>Archaea</taxon>
        <taxon>Nitrososphaerota</taxon>
        <taxon>Candidatus Nitrosotenuis</taxon>
    </lineage>
</organism>
<dbReference type="KEGG" id="tah:SU86_000795"/>
<reference evidence="2 3" key="1">
    <citation type="journal article" date="2016" name="Sci. Rep.">
        <title>A novel ammonia-oxidizing archaeon from wastewater treatment plant: Its enrichment, physiological and genomic characteristics.</title>
        <authorList>
            <person name="Li Y."/>
            <person name="Ding K."/>
            <person name="Wen X."/>
            <person name="Zhang B."/>
            <person name="Shen B."/>
            <person name="Yang Y."/>
        </authorList>
    </citation>
    <scope>NUCLEOTIDE SEQUENCE [LARGE SCALE GENOMIC DNA]</scope>
    <source>
        <strain evidence="2 3">SAT1</strain>
    </source>
</reference>
<dbReference type="EMBL" id="CP011097">
    <property type="protein sequence ID" value="AJZ75165.1"/>
    <property type="molecule type" value="Genomic_DNA"/>
</dbReference>
<protein>
    <recommendedName>
        <fullName evidence="1">Fido domain-containing protein</fullName>
    </recommendedName>
</protein>
<dbReference type="InterPro" id="IPR036597">
    <property type="entry name" value="Fido-like_dom_sf"/>
</dbReference>
<dbReference type="STRING" id="1603555.SU86_000795"/>
<dbReference type="RefSeq" id="WP_048187621.1">
    <property type="nucleotide sequence ID" value="NZ_CP011097.1"/>
</dbReference>
<feature type="domain" description="Fido" evidence="1">
    <location>
        <begin position="111"/>
        <end position="247"/>
    </location>
</feature>
<dbReference type="InterPro" id="IPR003812">
    <property type="entry name" value="Fido"/>
</dbReference>
<keyword evidence="3" id="KW-1185">Reference proteome</keyword>
<dbReference type="OrthoDB" id="350952at2157"/>
<evidence type="ECO:0000259" key="1">
    <source>
        <dbReference type="PROSITE" id="PS51459"/>
    </source>
</evidence>
<dbReference type="PANTHER" id="PTHR13504:SF38">
    <property type="entry name" value="FIDO DOMAIN-CONTAINING PROTEIN"/>
    <property type="match status" value="1"/>
</dbReference>